<proteinExistence type="predicted"/>
<reference evidence="1 2" key="1">
    <citation type="journal article" date="2014" name="Genome Biol.">
        <title>Transcriptome and methylome profiling reveals relics of genome dominance in the mesopolyploid Brassica oleracea.</title>
        <authorList>
            <person name="Parkin I.A."/>
            <person name="Koh C."/>
            <person name="Tang H."/>
            <person name="Robinson S.J."/>
            <person name="Kagale S."/>
            <person name="Clarke W.E."/>
            <person name="Town C.D."/>
            <person name="Nixon J."/>
            <person name="Krishnakumar V."/>
            <person name="Bidwell S.L."/>
            <person name="Denoeud F."/>
            <person name="Belcram H."/>
            <person name="Links M.G."/>
            <person name="Just J."/>
            <person name="Clarke C."/>
            <person name="Bender T."/>
            <person name="Huebert T."/>
            <person name="Mason A.S."/>
            <person name="Pires J.C."/>
            <person name="Barker G."/>
            <person name="Moore J."/>
            <person name="Walley P.G."/>
            <person name="Manoli S."/>
            <person name="Batley J."/>
            <person name="Edwards D."/>
            <person name="Nelson M.N."/>
            <person name="Wang X."/>
            <person name="Paterson A.H."/>
            <person name="King G."/>
            <person name="Bancroft I."/>
            <person name="Chalhoub B."/>
            <person name="Sharpe A.G."/>
        </authorList>
    </citation>
    <scope>NUCLEOTIDE SEQUENCE</scope>
    <source>
        <strain evidence="1 2">cv. TO1000</strain>
    </source>
</reference>
<evidence type="ECO:0000313" key="1">
    <source>
        <dbReference type="EnsemblPlants" id="Bo7g111680.1"/>
    </source>
</evidence>
<accession>A0A0D3DGG9</accession>
<reference evidence="1" key="2">
    <citation type="submission" date="2015-03" db="UniProtKB">
        <authorList>
            <consortium name="EnsemblPlants"/>
        </authorList>
    </citation>
    <scope>IDENTIFICATION</scope>
</reference>
<organism evidence="1 2">
    <name type="scientific">Brassica oleracea var. oleracea</name>
    <dbReference type="NCBI Taxonomy" id="109376"/>
    <lineage>
        <taxon>Eukaryota</taxon>
        <taxon>Viridiplantae</taxon>
        <taxon>Streptophyta</taxon>
        <taxon>Embryophyta</taxon>
        <taxon>Tracheophyta</taxon>
        <taxon>Spermatophyta</taxon>
        <taxon>Magnoliopsida</taxon>
        <taxon>eudicotyledons</taxon>
        <taxon>Gunneridae</taxon>
        <taxon>Pentapetalae</taxon>
        <taxon>rosids</taxon>
        <taxon>malvids</taxon>
        <taxon>Brassicales</taxon>
        <taxon>Brassicaceae</taxon>
        <taxon>Brassiceae</taxon>
        <taxon>Brassica</taxon>
    </lineage>
</organism>
<keyword evidence="2" id="KW-1185">Reference proteome</keyword>
<protein>
    <submittedName>
        <fullName evidence="1">Uncharacterized protein</fullName>
    </submittedName>
</protein>
<evidence type="ECO:0000313" key="2">
    <source>
        <dbReference type="Proteomes" id="UP000032141"/>
    </source>
</evidence>
<dbReference type="Gramene" id="Bo7g111680.1">
    <property type="protein sequence ID" value="Bo7g111680.1"/>
    <property type="gene ID" value="Bo7g111680"/>
</dbReference>
<dbReference type="HOGENOM" id="CLU_704681_0_0_1"/>
<dbReference type="AlphaFoldDB" id="A0A0D3DGG9"/>
<dbReference type="Proteomes" id="UP000032141">
    <property type="component" value="Chromosome C7"/>
</dbReference>
<dbReference type="STRING" id="109376.A0A0D3DGG9"/>
<sequence length="392" mass="45653">MSSDRPWSTDQYMEPNQHGDQNVLKISTEVHVFHHPARTLYWTVPHATGWELWLEPWPDDRFQRTEFCIHCPVSHFMKNSRDGITFRHTNLEILRKPKVNLKNCLEKLKDFSDSIPIFDESDEEPIESLIICEQSCDLSSLEPEFMVDNEQAIVELTVLQPEHPSSFDLSYMFDEEDESGPVFDDEEKSIMSTFMKSQLCFDSSTSPTPLSFELQEYCEEPSFLNSIPDMFVKISTHDVIRFGLDKMKEFCVSKSVFDNMINSFKVFEPDKFLDQPRSQNVKGINSGFILCFDQFLEDSHDFDHFEKSLELDLKQTVFCSNKSFDSFVFKENSFDLNSSRHRLITDHLLPSSCALDKILIQKLLENKSLKTENDFCDLDFCDFISQPGLCVF</sequence>
<name>A0A0D3DGG9_BRAOL</name>
<dbReference type="EnsemblPlants" id="Bo7g111680.1">
    <property type="protein sequence ID" value="Bo7g111680.1"/>
    <property type="gene ID" value="Bo7g111680"/>
</dbReference>